<keyword evidence="2" id="KW-1185">Reference proteome</keyword>
<protein>
    <submittedName>
        <fullName evidence="1">Uncharacterized protein</fullName>
    </submittedName>
</protein>
<reference evidence="1 2" key="1">
    <citation type="submission" date="2018-06" db="EMBL/GenBank/DDBJ databases">
        <title>Mucibacter soli gen. nov., sp. nov., a new member of the family Chitinophagaceae producing mucin.</title>
        <authorList>
            <person name="Kim M.-K."/>
            <person name="Park S."/>
            <person name="Kim T.-S."/>
            <person name="Joung Y."/>
            <person name="Han J.-H."/>
            <person name="Kim S.B."/>
        </authorList>
    </citation>
    <scope>NUCLEOTIDE SEQUENCE [LARGE SCALE GENOMIC DNA]</scope>
    <source>
        <strain evidence="1 2">R1-15</strain>
    </source>
</reference>
<organism evidence="1 2">
    <name type="scientific">Taibaiella soli</name>
    <dbReference type="NCBI Taxonomy" id="1649169"/>
    <lineage>
        <taxon>Bacteria</taxon>
        <taxon>Pseudomonadati</taxon>
        <taxon>Bacteroidota</taxon>
        <taxon>Chitinophagia</taxon>
        <taxon>Chitinophagales</taxon>
        <taxon>Chitinophagaceae</taxon>
        <taxon>Taibaiella</taxon>
    </lineage>
</organism>
<comment type="caution">
    <text evidence="1">The sequence shown here is derived from an EMBL/GenBank/DDBJ whole genome shotgun (WGS) entry which is preliminary data.</text>
</comment>
<proteinExistence type="predicted"/>
<dbReference type="EMBL" id="QKTW01000016">
    <property type="protein sequence ID" value="PZF72866.1"/>
    <property type="molecule type" value="Genomic_DNA"/>
</dbReference>
<accession>A0A2W2BH98</accession>
<evidence type="ECO:0000313" key="1">
    <source>
        <dbReference type="EMBL" id="PZF72866.1"/>
    </source>
</evidence>
<gene>
    <name evidence="1" type="ORF">DN068_10665</name>
</gene>
<sequence>MFRKWFAILMIAVYAFANTELHQLLKLPVLASHFMEHRSENPDITLVAFLYLHYILPQPKDKDYDRDMQLPFKTDVCSVFHVVVAPQPTPILFSVKPPVYHERQYCAYQTPFLHFTTLNDIWQPPRAC</sequence>
<dbReference type="AlphaFoldDB" id="A0A2W2BH98"/>
<evidence type="ECO:0000313" key="2">
    <source>
        <dbReference type="Proteomes" id="UP000248745"/>
    </source>
</evidence>
<name>A0A2W2BH98_9BACT</name>
<dbReference type="Proteomes" id="UP000248745">
    <property type="component" value="Unassembled WGS sequence"/>
</dbReference>